<evidence type="ECO:0000256" key="2">
    <source>
        <dbReference type="ARBA" id="ARBA00022448"/>
    </source>
</evidence>
<dbReference type="FunFam" id="3.40.50.300:FF:000287">
    <property type="entry name" value="Multidrug ABC transporter ATP-binding protein"/>
    <property type="match status" value="1"/>
</dbReference>
<dbReference type="GO" id="GO:0005886">
    <property type="term" value="C:plasma membrane"/>
    <property type="evidence" value="ECO:0007669"/>
    <property type="project" value="UniProtKB-SubCell"/>
</dbReference>
<dbReference type="PANTHER" id="PTHR43394">
    <property type="entry name" value="ATP-DEPENDENT PERMEASE MDL1, MITOCHONDRIAL"/>
    <property type="match status" value="1"/>
</dbReference>
<dbReference type="InterPro" id="IPR011527">
    <property type="entry name" value="ABC1_TM_dom"/>
</dbReference>
<comment type="subcellular location">
    <subcellularLocation>
        <location evidence="1">Cell membrane</location>
        <topology evidence="1">Multi-pass membrane protein</topology>
    </subcellularLocation>
</comment>
<dbReference type="InterPro" id="IPR027417">
    <property type="entry name" value="P-loop_NTPase"/>
</dbReference>
<evidence type="ECO:0000256" key="7">
    <source>
        <dbReference type="ARBA" id="ARBA00022989"/>
    </source>
</evidence>
<dbReference type="SUPFAM" id="SSF90123">
    <property type="entry name" value="ABC transporter transmembrane region"/>
    <property type="match status" value="1"/>
</dbReference>
<accession>C0W135</accession>
<dbReference type="InterPro" id="IPR036640">
    <property type="entry name" value="ABC1_TM_sf"/>
</dbReference>
<dbReference type="Gene3D" id="1.20.1560.10">
    <property type="entry name" value="ABC transporter type 1, transmembrane domain"/>
    <property type="match status" value="1"/>
</dbReference>
<dbReference type="InterPro" id="IPR039421">
    <property type="entry name" value="Type_1_exporter"/>
</dbReference>
<evidence type="ECO:0000259" key="14">
    <source>
        <dbReference type="PROSITE" id="PS50929"/>
    </source>
</evidence>
<keyword evidence="6 15" id="KW-0067">ATP-binding</keyword>
<dbReference type="CDD" id="cd18547">
    <property type="entry name" value="ABC_6TM_Tm288_like"/>
    <property type="match status" value="1"/>
</dbReference>
<keyword evidence="8 12" id="KW-0472">Membrane</keyword>
<feature type="domain" description="ABC transmembrane type-1" evidence="14">
    <location>
        <begin position="27"/>
        <end position="313"/>
    </location>
</feature>
<comment type="caution">
    <text evidence="15">The sequence shown here is derived from an EMBL/GenBank/DDBJ whole genome shotgun (WGS) entry which is preliminary data.</text>
</comment>
<dbReference type="eggNOG" id="COG1132">
    <property type="taxonomic scope" value="Bacteria"/>
</dbReference>
<name>C0W135_9ACTO</name>
<organism evidence="15 16">
    <name type="scientific">Gleimia coleocanis DSM 15436</name>
    <dbReference type="NCBI Taxonomy" id="525245"/>
    <lineage>
        <taxon>Bacteria</taxon>
        <taxon>Bacillati</taxon>
        <taxon>Actinomycetota</taxon>
        <taxon>Actinomycetes</taxon>
        <taxon>Actinomycetales</taxon>
        <taxon>Actinomycetaceae</taxon>
        <taxon>Gleimia</taxon>
    </lineage>
</organism>
<keyword evidence="7 12" id="KW-1133">Transmembrane helix</keyword>
<keyword evidence="4 12" id="KW-0812">Transmembrane</keyword>
<feature type="domain" description="ABC transporter" evidence="13">
    <location>
        <begin position="354"/>
        <end position="587"/>
    </location>
</feature>
<dbReference type="SMART" id="SM00382">
    <property type="entry name" value="AAA"/>
    <property type="match status" value="1"/>
</dbReference>
<dbReference type="EMBL" id="ACFG01000032">
    <property type="protein sequence ID" value="EEH63524.1"/>
    <property type="molecule type" value="Genomic_DNA"/>
</dbReference>
<evidence type="ECO:0000256" key="6">
    <source>
        <dbReference type="ARBA" id="ARBA00022840"/>
    </source>
</evidence>
<dbReference type="InterPro" id="IPR017871">
    <property type="entry name" value="ABC_transporter-like_CS"/>
</dbReference>
<dbReference type="CDD" id="cd03254">
    <property type="entry name" value="ABCC_Glucan_exporter_like"/>
    <property type="match status" value="1"/>
</dbReference>
<keyword evidence="2" id="KW-0813">Transport</keyword>
<evidence type="ECO:0000313" key="15">
    <source>
        <dbReference type="EMBL" id="EEH63524.1"/>
    </source>
</evidence>
<feature type="transmembrane region" description="Helical" evidence="12">
    <location>
        <begin position="171"/>
        <end position="189"/>
    </location>
</feature>
<dbReference type="Pfam" id="PF00664">
    <property type="entry name" value="ABC_membrane"/>
    <property type="match status" value="1"/>
</dbReference>
<gene>
    <name evidence="15" type="ORF">HMPREF0044_1125</name>
</gene>
<reference evidence="15 16" key="1">
    <citation type="submission" date="2009-01" db="EMBL/GenBank/DDBJ databases">
        <authorList>
            <person name="Qin X."/>
            <person name="Bachman B."/>
            <person name="Battles P."/>
            <person name="Bell A."/>
            <person name="Bess C."/>
            <person name="Bickham C."/>
            <person name="Chaboub L."/>
            <person name="Chen D."/>
            <person name="Coyle M."/>
            <person name="Deiros D.R."/>
            <person name="Dinh H."/>
            <person name="Forbes L."/>
            <person name="Fowler G."/>
            <person name="Francisco L."/>
            <person name="Fu Q."/>
            <person name="Gubbala S."/>
            <person name="Hale W."/>
            <person name="Han Y."/>
            <person name="Hemphill L."/>
            <person name="Highlander S.K."/>
            <person name="Hirani K."/>
            <person name="Hogues M."/>
            <person name="Jackson L."/>
            <person name="Jakkamsetti A."/>
            <person name="Javaid M."/>
            <person name="Jiang H."/>
            <person name="Korchina V."/>
            <person name="Kovar C."/>
            <person name="Lara F."/>
            <person name="Lee S."/>
            <person name="Mata R."/>
            <person name="Mathew T."/>
            <person name="Moen C."/>
            <person name="Morales K."/>
            <person name="Munidasa M."/>
            <person name="Nazareth L."/>
            <person name="Ngo R."/>
            <person name="Nguyen L."/>
            <person name="Okwuonu G."/>
            <person name="Ongeri F."/>
            <person name="Patil S."/>
            <person name="Petrosino J."/>
            <person name="Pham C."/>
            <person name="Pham P."/>
            <person name="Pu L.-L."/>
            <person name="Puazo M."/>
            <person name="Raj R."/>
            <person name="Reid J."/>
            <person name="Rouhana J."/>
            <person name="Saada N."/>
            <person name="Shang Y."/>
            <person name="Simmons D."/>
            <person name="Thornton R."/>
            <person name="Warren J."/>
            <person name="Weissenberger G."/>
            <person name="Zhang J."/>
            <person name="Zhang L."/>
            <person name="Zhou C."/>
            <person name="Zhu D."/>
            <person name="Muzny D."/>
            <person name="Worley K."/>
            <person name="Gibbs R."/>
        </authorList>
    </citation>
    <scope>NUCLEOTIDE SEQUENCE [LARGE SCALE GENOMIC DNA]</scope>
    <source>
        <strain evidence="15 16">DSM 15436</strain>
    </source>
</reference>
<comment type="similarity">
    <text evidence="10">Belongs to the ABC transporter superfamily. Lipid exporter (TC 3.A.1.106) family.</text>
</comment>
<comment type="function">
    <text evidence="9">ABC transporter involved in fatty acid import. Transmembrane domains (TMD) form a pore in the membrane and the ATP-binding domain (NBD) is responsible for energy generation.</text>
</comment>
<dbReference type="STRING" id="525245.HMPREF0044_1125"/>
<dbReference type="HOGENOM" id="CLU_000604_84_4_11"/>
<evidence type="ECO:0000256" key="9">
    <source>
        <dbReference type="ARBA" id="ARBA00055053"/>
    </source>
</evidence>
<dbReference type="Pfam" id="PF00005">
    <property type="entry name" value="ABC_tran"/>
    <property type="match status" value="1"/>
</dbReference>
<dbReference type="SUPFAM" id="SSF52540">
    <property type="entry name" value="P-loop containing nucleoside triphosphate hydrolases"/>
    <property type="match status" value="1"/>
</dbReference>
<evidence type="ECO:0000313" key="16">
    <source>
        <dbReference type="Proteomes" id="UP000010301"/>
    </source>
</evidence>
<dbReference type="PROSITE" id="PS00211">
    <property type="entry name" value="ABC_TRANSPORTER_1"/>
    <property type="match status" value="1"/>
</dbReference>
<evidence type="ECO:0000256" key="10">
    <source>
        <dbReference type="ARBA" id="ARBA00061644"/>
    </source>
</evidence>
<dbReference type="GO" id="GO:0015421">
    <property type="term" value="F:ABC-type oligopeptide transporter activity"/>
    <property type="evidence" value="ECO:0007669"/>
    <property type="project" value="TreeGrafter"/>
</dbReference>
<feature type="transmembrane region" description="Helical" evidence="12">
    <location>
        <begin position="21"/>
        <end position="46"/>
    </location>
</feature>
<evidence type="ECO:0000256" key="8">
    <source>
        <dbReference type="ARBA" id="ARBA00023136"/>
    </source>
</evidence>
<protein>
    <recommendedName>
        <fullName evidence="11">Fatty acid ABC transporter ATP-binding/permease protein</fullName>
    </recommendedName>
</protein>
<evidence type="ECO:0000256" key="12">
    <source>
        <dbReference type="SAM" id="Phobius"/>
    </source>
</evidence>
<dbReference type="InterPro" id="IPR003439">
    <property type="entry name" value="ABC_transporter-like_ATP-bd"/>
</dbReference>
<dbReference type="PROSITE" id="PS50893">
    <property type="entry name" value="ABC_TRANSPORTER_2"/>
    <property type="match status" value="1"/>
</dbReference>
<dbReference type="GO" id="GO:0005524">
    <property type="term" value="F:ATP binding"/>
    <property type="evidence" value="ECO:0007669"/>
    <property type="project" value="UniProtKB-KW"/>
</dbReference>
<dbReference type="Proteomes" id="UP000010301">
    <property type="component" value="Unassembled WGS sequence"/>
</dbReference>
<dbReference type="PROSITE" id="PS50929">
    <property type="entry name" value="ABC_TM1F"/>
    <property type="match status" value="1"/>
</dbReference>
<dbReference type="PANTHER" id="PTHR43394:SF1">
    <property type="entry name" value="ATP-BINDING CASSETTE SUB-FAMILY B MEMBER 10, MITOCHONDRIAL"/>
    <property type="match status" value="1"/>
</dbReference>
<keyword evidence="16" id="KW-1185">Reference proteome</keyword>
<dbReference type="GO" id="GO:0016887">
    <property type="term" value="F:ATP hydrolysis activity"/>
    <property type="evidence" value="ECO:0007669"/>
    <property type="project" value="InterPro"/>
</dbReference>
<proteinExistence type="inferred from homology"/>
<sequence>MPEKAKNLGPALRKLAKDSKRFTPIIVVAITGTSIATLFTALAPGYFKQLTDLMLAGFKTGIDFQAVNKILLILLGIYLLNMVFTQVEGVLLTEISQRIGKDLRRRISEKINRLPFKFFDNATYGDIISRVANDVDAIAQTLNQSLGNLFFSVVMFISVLVLMFYTSWILALVALGSVAIGMSLTTVIMKKSRKYFVAQQKLLGEINGHIEEVFSNHQVVKVYNGFGKELEKFRAANDNLYNAAWKAGWVSSLMMPIMRFMGNLGYLSVAVAGGILVFYGQITFGVIVAFTLYLRMLNEPLQQFAQAAANLQRTGAATERIFEFLEAEEILPDGISSEGVPYQLQSLGAVKGAVEFRNVHFGYEPGKTVINNFSAYAHPGQKVAIVGPTGAGKTTLVNLLMRFYELESGQILVDGVDITYVSRKNLREQFCMVLQDTWLFAGSVYENVAYGRPTATLEEVEAACKTVGIDHFIQALPQRYHTVLDDNTQLSVGQKQLLTIARAMVQDAPILILDEATSSVDTRTELIVQKAMDQLMRGRTSFVIAHRLSTIKNADLILVMKDGDILESGNHSCLLAKGGFYADLYNSQFTS</sequence>
<evidence type="ECO:0000256" key="3">
    <source>
        <dbReference type="ARBA" id="ARBA00022475"/>
    </source>
</evidence>
<feature type="transmembrane region" description="Helical" evidence="12">
    <location>
        <begin position="66"/>
        <end position="84"/>
    </location>
</feature>
<evidence type="ECO:0000256" key="4">
    <source>
        <dbReference type="ARBA" id="ARBA00022692"/>
    </source>
</evidence>
<feature type="transmembrane region" description="Helical" evidence="12">
    <location>
        <begin position="264"/>
        <end position="294"/>
    </location>
</feature>
<evidence type="ECO:0000256" key="1">
    <source>
        <dbReference type="ARBA" id="ARBA00004651"/>
    </source>
</evidence>
<dbReference type="FunFam" id="1.20.1560.10:FF:000011">
    <property type="entry name" value="Multidrug ABC transporter ATP-binding protein"/>
    <property type="match status" value="1"/>
</dbReference>
<dbReference type="InterPro" id="IPR003593">
    <property type="entry name" value="AAA+_ATPase"/>
</dbReference>
<dbReference type="Gene3D" id="3.40.50.300">
    <property type="entry name" value="P-loop containing nucleotide triphosphate hydrolases"/>
    <property type="match status" value="1"/>
</dbReference>
<keyword evidence="3" id="KW-1003">Cell membrane</keyword>
<dbReference type="AlphaFoldDB" id="C0W135"/>
<evidence type="ECO:0000259" key="13">
    <source>
        <dbReference type="PROSITE" id="PS50893"/>
    </source>
</evidence>
<evidence type="ECO:0000256" key="5">
    <source>
        <dbReference type="ARBA" id="ARBA00022741"/>
    </source>
</evidence>
<keyword evidence="5" id="KW-0547">Nucleotide-binding</keyword>
<evidence type="ECO:0000256" key="11">
    <source>
        <dbReference type="ARBA" id="ARBA00071747"/>
    </source>
</evidence>
<feature type="transmembrane region" description="Helical" evidence="12">
    <location>
        <begin position="146"/>
        <end position="165"/>
    </location>
</feature>